<dbReference type="PANTHER" id="PTHR43479">
    <property type="entry name" value="ACREF/ENVCD OPERON REPRESSOR-RELATED"/>
    <property type="match status" value="1"/>
</dbReference>
<dbReference type="Proteomes" id="UP000321574">
    <property type="component" value="Unassembled WGS sequence"/>
</dbReference>
<dbReference type="RefSeq" id="WP_147665915.1">
    <property type="nucleotide sequence ID" value="NZ_VDUW01000002.1"/>
</dbReference>
<evidence type="ECO:0000313" key="6">
    <source>
        <dbReference type="Proteomes" id="UP000321574"/>
    </source>
</evidence>
<dbReference type="SUPFAM" id="SSF48498">
    <property type="entry name" value="Tetracyclin repressor-like, C-terminal domain"/>
    <property type="match status" value="1"/>
</dbReference>
<evidence type="ECO:0000313" key="5">
    <source>
        <dbReference type="EMBL" id="TXL66515.1"/>
    </source>
</evidence>
<dbReference type="SUPFAM" id="SSF46689">
    <property type="entry name" value="Homeodomain-like"/>
    <property type="match status" value="1"/>
</dbReference>
<keyword evidence="2 3" id="KW-0238">DNA-binding</keyword>
<keyword evidence="6" id="KW-1185">Reference proteome</keyword>
<reference evidence="5 6" key="1">
    <citation type="submission" date="2019-06" db="EMBL/GenBank/DDBJ databases">
        <title>Cerasibacillus sp. nov., isolated from maize field.</title>
        <authorList>
            <person name="Lin S.-Y."/>
            <person name="Tsai C.-F."/>
            <person name="Young C.-C."/>
        </authorList>
    </citation>
    <scope>NUCLEOTIDE SEQUENCE [LARGE SCALE GENOMIC DNA]</scope>
    <source>
        <strain evidence="5 6">CC-CFT480</strain>
    </source>
</reference>
<dbReference type="InterPro" id="IPR041603">
    <property type="entry name" value="YvdT_C"/>
</dbReference>
<evidence type="ECO:0000256" key="2">
    <source>
        <dbReference type="ARBA" id="ARBA00023125"/>
    </source>
</evidence>
<dbReference type="Gene3D" id="1.10.357.10">
    <property type="entry name" value="Tetracycline Repressor, domain 2"/>
    <property type="match status" value="1"/>
</dbReference>
<dbReference type="Pfam" id="PF00440">
    <property type="entry name" value="TetR_N"/>
    <property type="match status" value="1"/>
</dbReference>
<name>A0A5C8NZS9_9BACI</name>
<organism evidence="5 6">
    <name type="scientific">Cerasibacillus terrae</name>
    <dbReference type="NCBI Taxonomy" id="2498845"/>
    <lineage>
        <taxon>Bacteria</taxon>
        <taxon>Bacillati</taxon>
        <taxon>Bacillota</taxon>
        <taxon>Bacilli</taxon>
        <taxon>Bacillales</taxon>
        <taxon>Bacillaceae</taxon>
        <taxon>Cerasibacillus</taxon>
    </lineage>
</organism>
<dbReference type="InterPro" id="IPR036271">
    <property type="entry name" value="Tet_transcr_reg_TetR-rel_C_sf"/>
</dbReference>
<dbReference type="Pfam" id="PF17934">
    <property type="entry name" value="TetR_C_26"/>
    <property type="match status" value="1"/>
</dbReference>
<dbReference type="OrthoDB" id="9812484at2"/>
<dbReference type="InterPro" id="IPR001647">
    <property type="entry name" value="HTH_TetR"/>
</dbReference>
<sequence length="194" mass="22098">MEGKKGRIIHAAIDIFSEKGIDQTKVSDIVKKAGIAQGTFYLYFPSKLAVMPSIAEVMVEKILAEVKQSIEQQASFSEQLKQVIHVVFRITQDYREIFALIYAGLASTEYLQEWEAIYEPYYDWMSRFLEKAQKEGVIRKSIHPEQTAILLIGLIESAAEQTYLYSHGNSDTAICKKEEVLEFAEHALGLKEKE</sequence>
<evidence type="ECO:0000259" key="4">
    <source>
        <dbReference type="PROSITE" id="PS50977"/>
    </source>
</evidence>
<keyword evidence="1" id="KW-0678">Repressor</keyword>
<feature type="domain" description="HTH tetR-type" evidence="4">
    <location>
        <begin position="2"/>
        <end position="62"/>
    </location>
</feature>
<dbReference type="PROSITE" id="PS50977">
    <property type="entry name" value="HTH_TETR_2"/>
    <property type="match status" value="1"/>
</dbReference>
<comment type="caution">
    <text evidence="5">The sequence shown here is derived from an EMBL/GenBank/DDBJ whole genome shotgun (WGS) entry which is preliminary data.</text>
</comment>
<feature type="DNA-binding region" description="H-T-H motif" evidence="3">
    <location>
        <begin position="25"/>
        <end position="44"/>
    </location>
</feature>
<evidence type="ECO:0000256" key="3">
    <source>
        <dbReference type="PROSITE-ProRule" id="PRU00335"/>
    </source>
</evidence>
<protein>
    <submittedName>
        <fullName evidence="5">TetR/AcrR family transcriptional regulator</fullName>
    </submittedName>
</protein>
<gene>
    <name evidence="5" type="ORF">FHP05_03775</name>
</gene>
<evidence type="ECO:0000256" key="1">
    <source>
        <dbReference type="ARBA" id="ARBA00022491"/>
    </source>
</evidence>
<dbReference type="GO" id="GO:0003677">
    <property type="term" value="F:DNA binding"/>
    <property type="evidence" value="ECO:0007669"/>
    <property type="project" value="UniProtKB-UniRule"/>
</dbReference>
<dbReference type="InterPro" id="IPR050624">
    <property type="entry name" value="HTH-type_Tx_Regulator"/>
</dbReference>
<accession>A0A5C8NZS9</accession>
<dbReference type="InterPro" id="IPR009057">
    <property type="entry name" value="Homeodomain-like_sf"/>
</dbReference>
<proteinExistence type="predicted"/>
<dbReference type="PRINTS" id="PR00455">
    <property type="entry name" value="HTHTETR"/>
</dbReference>
<dbReference type="EMBL" id="VDUW01000002">
    <property type="protein sequence ID" value="TXL66515.1"/>
    <property type="molecule type" value="Genomic_DNA"/>
</dbReference>
<dbReference type="AlphaFoldDB" id="A0A5C8NZS9"/>
<dbReference type="PANTHER" id="PTHR43479:SF8">
    <property type="entry name" value="TRANSCRIPTIONAL REGULATOR, TETR FAMILY"/>
    <property type="match status" value="1"/>
</dbReference>